<protein>
    <submittedName>
        <fullName evidence="1">Uncharacterized protein</fullName>
    </submittedName>
</protein>
<evidence type="ECO:0000313" key="1">
    <source>
        <dbReference type="EMBL" id="EEV18543.1"/>
    </source>
</evidence>
<dbReference type="Proteomes" id="UP000005709">
    <property type="component" value="Unassembled WGS sequence"/>
</dbReference>
<proteinExistence type="predicted"/>
<accession>C8PER5</accession>
<dbReference type="EMBL" id="ACYG01000009">
    <property type="protein sequence ID" value="EEV18543.1"/>
    <property type="molecule type" value="Genomic_DNA"/>
</dbReference>
<keyword evidence="2" id="KW-1185">Reference proteome</keyword>
<gene>
    <name evidence="1" type="ORF">CAMGR0001_2554</name>
</gene>
<sequence length="68" mass="8321">MQKFLLSLRGIKFRRAKFFRKNSITNLDHKIHRKIPSFCYEILSFFATNFIAYRVISSPKFRFRNFLN</sequence>
<name>C8PER5_9BACT</name>
<comment type="caution">
    <text evidence="1">The sequence shown here is derived from an EMBL/GenBank/DDBJ whole genome shotgun (WGS) entry which is preliminary data.</text>
</comment>
<reference evidence="1 2" key="1">
    <citation type="submission" date="2009-07" db="EMBL/GenBank/DDBJ databases">
        <authorList>
            <person name="Madupu R."/>
            <person name="Sebastian Y."/>
            <person name="Durkin A.S."/>
            <person name="Torralba M."/>
            <person name="Methe B."/>
            <person name="Sutton G.G."/>
            <person name="Strausberg R.L."/>
            <person name="Nelson K.E."/>
        </authorList>
    </citation>
    <scope>NUCLEOTIDE SEQUENCE [LARGE SCALE GENOMIC DNA]</scope>
    <source>
        <strain evidence="1 2">RM3268</strain>
    </source>
</reference>
<dbReference type="AlphaFoldDB" id="C8PER5"/>
<organism evidence="1 2">
    <name type="scientific">Campylobacter gracilis RM3268</name>
    <dbReference type="NCBI Taxonomy" id="553220"/>
    <lineage>
        <taxon>Bacteria</taxon>
        <taxon>Pseudomonadati</taxon>
        <taxon>Campylobacterota</taxon>
        <taxon>Epsilonproteobacteria</taxon>
        <taxon>Campylobacterales</taxon>
        <taxon>Campylobacteraceae</taxon>
        <taxon>Campylobacter</taxon>
    </lineage>
</organism>
<evidence type="ECO:0000313" key="2">
    <source>
        <dbReference type="Proteomes" id="UP000005709"/>
    </source>
</evidence>